<proteinExistence type="predicted"/>
<dbReference type="OrthoDB" id="333657at2759"/>
<keyword evidence="4" id="KW-1185">Reference proteome</keyword>
<feature type="region of interest" description="Disordered" evidence="1">
    <location>
        <begin position="648"/>
        <end position="667"/>
    </location>
</feature>
<feature type="compositionally biased region" description="Acidic residues" evidence="1">
    <location>
        <begin position="654"/>
        <end position="663"/>
    </location>
</feature>
<feature type="compositionally biased region" description="Low complexity" evidence="1">
    <location>
        <begin position="801"/>
        <end position="810"/>
    </location>
</feature>
<feature type="compositionally biased region" description="Basic and acidic residues" evidence="1">
    <location>
        <begin position="715"/>
        <end position="727"/>
    </location>
</feature>
<feature type="compositionally biased region" description="Basic and acidic residues" evidence="1">
    <location>
        <begin position="784"/>
        <end position="800"/>
    </location>
</feature>
<evidence type="ECO:0000313" key="4">
    <source>
        <dbReference type="Proteomes" id="UP000224006"/>
    </source>
</evidence>
<dbReference type="KEGG" id="bbes:BESB_019180"/>
<sequence>MRRRCSRRWLRDVVFLACLLASLVRLSLSVSGTQLARVCRATAGNAVGSEAPASSSGGLAHADASPLRAESLLRSSALLLSQRRSVPRSFTPWSLAPGNLAREGARSLQAPAFLQAFFPREESAWGFTLGRPPSFPPRAAARASAGPAFPFKESTSGAPGHGGWTFAAGGLVRAHFPWICCRGGSSLSFAPASCSPDSTLERGALHHAAAALCGFRPPQQRAQKWCSLSFSALLVQRWHPARESSWGDDEEEEESGARDEDMGSFSPEPSKLRSRLGSLTEPGPFPEPPPESPYWPAFPAKDVTPVPAQLPRWHSRSPFPALKPRGLLYPANPKKIRPPKYRQFRGAAPPPCELPPSPPDLQRNFRTWVRDARYEYPQFTTIPASIKYRRRLKRSSRKLDWRLRSLQDRRIYFAWRRNMRDQETHRWLREKEQWSRLTARFWKQQYALQAQRWLSPAGEAKSATGRPAEGGSCVSDAQQEQEAEMDVGAAPSSSREALIAETTDLVAHAEDGGSTRRRSGEPASIFGGSPAASTAARGGADDSAEDLLRTADPEAVTELLRRGYTLPPMTAAVAASPIPWWSSAKGLHKWRGRKTATNVQSRWVNWASHTRVVEPVVAGQLLRRRGRVLRRLQQKGIELMQKMRQLNDTREPYEEAELEADSPTDERTACAAPAALVGSNSGKESSSAPLMPLDSSGDATEGHGEKTACPSSGEDMQRERCPPRELDTERRRLSAVEAAMDVALMLGQSVVTKASGAPAPYDVHSPFMRSSTSSRRRRMRMRGRAKDPEQKDMTRQERRLANFAARQAAEAYERAMQKEARRKAWEEAQGREAERSLPP</sequence>
<feature type="compositionally biased region" description="Basic and acidic residues" evidence="1">
    <location>
        <begin position="811"/>
        <end position="839"/>
    </location>
</feature>
<feature type="region of interest" description="Disordered" evidence="1">
    <location>
        <begin position="676"/>
        <end position="727"/>
    </location>
</feature>
<feature type="chain" id="PRO_5013309985" description="Transmembrane protein" evidence="2">
    <location>
        <begin position="30"/>
        <end position="839"/>
    </location>
</feature>
<reference evidence="3 4" key="1">
    <citation type="submission" date="2017-09" db="EMBL/GenBank/DDBJ databases">
        <title>Genome sequencing of Besnoitia besnoiti strain Bb-Ger1.</title>
        <authorList>
            <person name="Schares G."/>
            <person name="Venepally P."/>
            <person name="Lorenzi H.A."/>
        </authorList>
    </citation>
    <scope>NUCLEOTIDE SEQUENCE [LARGE SCALE GENOMIC DNA]</scope>
    <source>
        <strain evidence="3 4">Bb-Ger1</strain>
    </source>
</reference>
<dbReference type="VEuPathDB" id="ToxoDB:BESB_019180"/>
<feature type="compositionally biased region" description="Basic and acidic residues" evidence="1">
    <location>
        <begin position="507"/>
        <end position="520"/>
    </location>
</feature>
<keyword evidence="2" id="KW-0732">Signal</keyword>
<feature type="region of interest" description="Disordered" evidence="1">
    <location>
        <begin position="762"/>
        <end position="839"/>
    </location>
</feature>
<feature type="compositionally biased region" description="Polar residues" evidence="1">
    <location>
        <begin position="678"/>
        <end position="688"/>
    </location>
</feature>
<dbReference type="GeneID" id="40306979"/>
<evidence type="ECO:0000256" key="2">
    <source>
        <dbReference type="SAM" id="SignalP"/>
    </source>
</evidence>
<feature type="compositionally biased region" description="Basic residues" evidence="1">
    <location>
        <begin position="774"/>
        <end position="783"/>
    </location>
</feature>
<evidence type="ECO:0000313" key="3">
    <source>
        <dbReference type="EMBL" id="PFH31977.1"/>
    </source>
</evidence>
<comment type="caution">
    <text evidence="3">The sequence shown here is derived from an EMBL/GenBank/DDBJ whole genome shotgun (WGS) entry which is preliminary data.</text>
</comment>
<dbReference type="RefSeq" id="XP_029215986.1">
    <property type="nucleotide sequence ID" value="XM_029360627.1"/>
</dbReference>
<feature type="region of interest" description="Disordered" evidence="1">
    <location>
        <begin position="507"/>
        <end position="542"/>
    </location>
</feature>
<evidence type="ECO:0008006" key="5">
    <source>
        <dbReference type="Google" id="ProtNLM"/>
    </source>
</evidence>
<gene>
    <name evidence="3" type="ORF">BESB_019180</name>
</gene>
<protein>
    <recommendedName>
        <fullName evidence="5">Transmembrane protein</fullName>
    </recommendedName>
</protein>
<feature type="compositionally biased region" description="Pro residues" evidence="1">
    <location>
        <begin position="283"/>
        <end position="293"/>
    </location>
</feature>
<name>A0A2A9M8L8_BESBE</name>
<dbReference type="AlphaFoldDB" id="A0A2A9M8L8"/>
<feature type="region of interest" description="Disordered" evidence="1">
    <location>
        <begin position="458"/>
        <end position="495"/>
    </location>
</feature>
<evidence type="ECO:0000256" key="1">
    <source>
        <dbReference type="SAM" id="MobiDB-lite"/>
    </source>
</evidence>
<organism evidence="3 4">
    <name type="scientific">Besnoitia besnoiti</name>
    <name type="common">Apicomplexan protozoan</name>
    <dbReference type="NCBI Taxonomy" id="94643"/>
    <lineage>
        <taxon>Eukaryota</taxon>
        <taxon>Sar</taxon>
        <taxon>Alveolata</taxon>
        <taxon>Apicomplexa</taxon>
        <taxon>Conoidasida</taxon>
        <taxon>Coccidia</taxon>
        <taxon>Eucoccidiorida</taxon>
        <taxon>Eimeriorina</taxon>
        <taxon>Sarcocystidae</taxon>
        <taxon>Besnoitia</taxon>
    </lineage>
</organism>
<feature type="region of interest" description="Disordered" evidence="1">
    <location>
        <begin position="241"/>
        <end position="295"/>
    </location>
</feature>
<dbReference type="EMBL" id="NWUJ01000012">
    <property type="protein sequence ID" value="PFH31977.1"/>
    <property type="molecule type" value="Genomic_DNA"/>
</dbReference>
<accession>A0A2A9M8L8</accession>
<dbReference type="Proteomes" id="UP000224006">
    <property type="component" value="Chromosome XI"/>
</dbReference>
<feature type="signal peptide" evidence="2">
    <location>
        <begin position="1"/>
        <end position="29"/>
    </location>
</feature>